<dbReference type="STRING" id="37001.A0A1A9WZR2"/>
<dbReference type="Proteomes" id="UP000091820">
    <property type="component" value="Unassembled WGS sequence"/>
</dbReference>
<dbReference type="VEuPathDB" id="VectorBase:GBRI038823"/>
<accession>A0A1A9WZR2</accession>
<dbReference type="Gene3D" id="3.40.50.1820">
    <property type="entry name" value="alpha/beta hydrolase"/>
    <property type="match status" value="1"/>
</dbReference>
<dbReference type="Pfam" id="PF02450">
    <property type="entry name" value="LCAT"/>
    <property type="match status" value="1"/>
</dbReference>
<dbReference type="AlphaFoldDB" id="A0A1A9WZR2"/>
<name>A0A1A9WZR2_9MUSC</name>
<reference evidence="1" key="2">
    <citation type="submission" date="2020-05" db="UniProtKB">
        <authorList>
            <consortium name="EnsemblMetazoa"/>
        </authorList>
    </citation>
    <scope>IDENTIFICATION</scope>
    <source>
        <strain evidence="1">IAEA</strain>
    </source>
</reference>
<proteinExistence type="predicted"/>
<dbReference type="InterPro" id="IPR029058">
    <property type="entry name" value="AB_hydrolase_fold"/>
</dbReference>
<evidence type="ECO:0000313" key="1">
    <source>
        <dbReference type="EnsemblMetazoa" id="GBRI038823-PA"/>
    </source>
</evidence>
<dbReference type="GO" id="GO:0006629">
    <property type="term" value="P:lipid metabolic process"/>
    <property type="evidence" value="ECO:0007669"/>
    <property type="project" value="InterPro"/>
</dbReference>
<dbReference type="GO" id="GO:0008374">
    <property type="term" value="F:O-acyltransferase activity"/>
    <property type="evidence" value="ECO:0007669"/>
    <property type="project" value="InterPro"/>
</dbReference>
<organism evidence="1 2">
    <name type="scientific">Glossina brevipalpis</name>
    <dbReference type="NCBI Taxonomy" id="37001"/>
    <lineage>
        <taxon>Eukaryota</taxon>
        <taxon>Metazoa</taxon>
        <taxon>Ecdysozoa</taxon>
        <taxon>Arthropoda</taxon>
        <taxon>Hexapoda</taxon>
        <taxon>Insecta</taxon>
        <taxon>Pterygota</taxon>
        <taxon>Neoptera</taxon>
        <taxon>Endopterygota</taxon>
        <taxon>Diptera</taxon>
        <taxon>Brachycera</taxon>
        <taxon>Muscomorpha</taxon>
        <taxon>Hippoboscoidea</taxon>
        <taxon>Glossinidae</taxon>
        <taxon>Glossina</taxon>
    </lineage>
</organism>
<reference evidence="2" key="1">
    <citation type="submission" date="2014-03" db="EMBL/GenBank/DDBJ databases">
        <authorList>
            <person name="Aksoy S."/>
            <person name="Warren W."/>
            <person name="Wilson R.K."/>
        </authorList>
    </citation>
    <scope>NUCLEOTIDE SEQUENCE [LARGE SCALE GENOMIC DNA]</scope>
    <source>
        <strain evidence="2">IAEA</strain>
    </source>
</reference>
<evidence type="ECO:0000313" key="2">
    <source>
        <dbReference type="Proteomes" id="UP000091820"/>
    </source>
</evidence>
<sequence>MSNKSVINNHITSRTRAAILYYINRRAVGLRAPYETNDQMPVRFITHNMGSRTILVFLQQQTLEWKNKFIVCTKSLGVAWAGNVKAHRGEEKEPFSRAKLKRGLNCDLVRQQEKYAL</sequence>
<dbReference type="EnsemblMetazoa" id="GBRI038823-RA">
    <property type="protein sequence ID" value="GBRI038823-PA"/>
    <property type="gene ID" value="GBRI038823"/>
</dbReference>
<keyword evidence="2" id="KW-1185">Reference proteome</keyword>
<dbReference type="InterPro" id="IPR003386">
    <property type="entry name" value="LACT/PDAT_acylTrfase"/>
</dbReference>
<protein>
    <submittedName>
        <fullName evidence="1">Uncharacterized protein</fullName>
    </submittedName>
</protein>